<dbReference type="AlphaFoldDB" id="X1IWE4"/>
<name>X1IWE4_9ZZZZ</name>
<reference evidence="1" key="1">
    <citation type="journal article" date="2014" name="Front. Microbiol.">
        <title>High frequency of phylogenetically diverse reductive dehalogenase-homologous genes in deep subseafloor sedimentary metagenomes.</title>
        <authorList>
            <person name="Kawai M."/>
            <person name="Futagami T."/>
            <person name="Toyoda A."/>
            <person name="Takaki Y."/>
            <person name="Nishi S."/>
            <person name="Hori S."/>
            <person name="Arai W."/>
            <person name="Tsubouchi T."/>
            <person name="Morono Y."/>
            <person name="Uchiyama I."/>
            <person name="Ito T."/>
            <person name="Fujiyama A."/>
            <person name="Inagaki F."/>
            <person name="Takami H."/>
        </authorList>
    </citation>
    <scope>NUCLEOTIDE SEQUENCE</scope>
    <source>
        <strain evidence="1">Expedition CK06-06</strain>
    </source>
</reference>
<accession>X1IWE4</accession>
<evidence type="ECO:0000313" key="1">
    <source>
        <dbReference type="EMBL" id="GAH86022.1"/>
    </source>
</evidence>
<proteinExistence type="predicted"/>
<gene>
    <name evidence="1" type="ORF">S03H2_63577</name>
</gene>
<protein>
    <submittedName>
        <fullName evidence="1">Uncharacterized protein</fullName>
    </submittedName>
</protein>
<organism evidence="1">
    <name type="scientific">marine sediment metagenome</name>
    <dbReference type="NCBI Taxonomy" id="412755"/>
    <lineage>
        <taxon>unclassified sequences</taxon>
        <taxon>metagenomes</taxon>
        <taxon>ecological metagenomes</taxon>
    </lineage>
</organism>
<dbReference type="EMBL" id="BARU01041211">
    <property type="protein sequence ID" value="GAH86022.1"/>
    <property type="molecule type" value="Genomic_DNA"/>
</dbReference>
<sequence>APFGPSKAPQVGFVEATDEDIKKEYDSRVEKQLKEESNHVWNKKKGRWEIKKR</sequence>
<comment type="caution">
    <text evidence="1">The sequence shown here is derived from an EMBL/GenBank/DDBJ whole genome shotgun (WGS) entry which is preliminary data.</text>
</comment>
<feature type="non-terminal residue" evidence="1">
    <location>
        <position position="1"/>
    </location>
</feature>